<comment type="caution">
    <text evidence="1">The sequence shown here is derived from an EMBL/GenBank/DDBJ whole genome shotgun (WGS) entry which is preliminary data.</text>
</comment>
<evidence type="ECO:0008006" key="3">
    <source>
        <dbReference type="Google" id="ProtNLM"/>
    </source>
</evidence>
<dbReference type="STRING" id="1802660.A2735_01830"/>
<proteinExistence type="predicted"/>
<reference evidence="1 2" key="1">
    <citation type="journal article" date="2016" name="Nat. Commun.">
        <title>Thousands of microbial genomes shed light on interconnected biogeochemical processes in an aquifer system.</title>
        <authorList>
            <person name="Anantharaman K."/>
            <person name="Brown C.T."/>
            <person name="Hug L.A."/>
            <person name="Sharon I."/>
            <person name="Castelle C.J."/>
            <person name="Probst A.J."/>
            <person name="Thomas B.C."/>
            <person name="Singh A."/>
            <person name="Wilkins M.J."/>
            <person name="Karaoz U."/>
            <person name="Brodie E.L."/>
            <person name="Williams K.H."/>
            <person name="Hubbard S.S."/>
            <person name="Banfield J.F."/>
        </authorList>
    </citation>
    <scope>NUCLEOTIDE SEQUENCE [LARGE SCALE GENOMIC DNA]</scope>
</reference>
<accession>A0A1F8E982</accession>
<name>A0A1F8E982_9BACT</name>
<dbReference type="Proteomes" id="UP000178520">
    <property type="component" value="Unassembled WGS sequence"/>
</dbReference>
<dbReference type="AlphaFoldDB" id="A0A1F8E982"/>
<protein>
    <recommendedName>
        <fullName evidence="3">Phosphoribosylanthranilate isomerase</fullName>
    </recommendedName>
</protein>
<organism evidence="1 2">
    <name type="scientific">Candidatus Yanofskybacteria bacterium RIFCSPHIGHO2_01_FULL_41_21</name>
    <dbReference type="NCBI Taxonomy" id="1802660"/>
    <lineage>
        <taxon>Bacteria</taxon>
        <taxon>Candidatus Yanofskyibacteriota</taxon>
    </lineage>
</organism>
<sequence length="266" mass="30151">MYTKGWTFTMYHRPLPYVGITDFTHPEQVEQMLAIFKKSLAKHQLMVGVMMSYKTLHGLPTKWTKAFPPKESIADIFYSDDTYNCLHYADYKDYSIRLWENLSHVISYGGIGIHALQLDMIWPNPNAIWHSVHSSRKQLEVILQLNTNALAEVGDNPEALVNRLAEYEGIVHRVLLDKSMGRGLGMDVNFLRPFLYALSTKTPWLSLGVAGGLGPKTMHLLGTLPKDFPNLSIDAQGQLRPSGSALDPIDWDMARDYVVQALTIFR</sequence>
<dbReference type="EMBL" id="MGJA01000012">
    <property type="protein sequence ID" value="OGM97451.1"/>
    <property type="molecule type" value="Genomic_DNA"/>
</dbReference>
<evidence type="ECO:0000313" key="2">
    <source>
        <dbReference type="Proteomes" id="UP000178520"/>
    </source>
</evidence>
<evidence type="ECO:0000313" key="1">
    <source>
        <dbReference type="EMBL" id="OGM97451.1"/>
    </source>
</evidence>
<gene>
    <name evidence="1" type="ORF">A2735_01830</name>
</gene>